<dbReference type="AlphaFoldDB" id="A0A9P9YIT1"/>
<keyword evidence="1" id="KW-0472">Membrane</keyword>
<keyword evidence="1" id="KW-0812">Transmembrane</keyword>
<keyword evidence="1" id="KW-1133">Transmembrane helix</keyword>
<organism evidence="2 3">
    <name type="scientific">Drosophila gunungcola</name>
    <name type="common">fruit fly</name>
    <dbReference type="NCBI Taxonomy" id="103775"/>
    <lineage>
        <taxon>Eukaryota</taxon>
        <taxon>Metazoa</taxon>
        <taxon>Ecdysozoa</taxon>
        <taxon>Arthropoda</taxon>
        <taxon>Hexapoda</taxon>
        <taxon>Insecta</taxon>
        <taxon>Pterygota</taxon>
        <taxon>Neoptera</taxon>
        <taxon>Endopterygota</taxon>
        <taxon>Diptera</taxon>
        <taxon>Brachycera</taxon>
        <taxon>Muscomorpha</taxon>
        <taxon>Ephydroidea</taxon>
        <taxon>Drosophilidae</taxon>
        <taxon>Drosophila</taxon>
        <taxon>Sophophora</taxon>
    </lineage>
</organism>
<dbReference type="OrthoDB" id="7860814at2759"/>
<accession>A0A9P9YIT1</accession>
<evidence type="ECO:0000256" key="1">
    <source>
        <dbReference type="SAM" id="Phobius"/>
    </source>
</evidence>
<reference evidence="2" key="1">
    <citation type="journal article" date="2023" name="Genome Biol. Evol.">
        <title>Long-read-based Genome Assembly of Drosophila gunungcola Reveals Fewer Chemosensory Genes in Flower-breeding Species.</title>
        <authorList>
            <person name="Negi A."/>
            <person name="Liao B.Y."/>
            <person name="Yeh S.D."/>
        </authorList>
    </citation>
    <scope>NUCLEOTIDE SEQUENCE</scope>
    <source>
        <strain evidence="2">Sukarami</strain>
    </source>
</reference>
<evidence type="ECO:0000313" key="3">
    <source>
        <dbReference type="Proteomes" id="UP001059596"/>
    </source>
</evidence>
<evidence type="ECO:0000313" key="2">
    <source>
        <dbReference type="EMBL" id="KAI8037743.1"/>
    </source>
</evidence>
<gene>
    <name evidence="2" type="ORF">M5D96_009243</name>
</gene>
<protein>
    <submittedName>
        <fullName evidence="2">Uncharacterized protein</fullName>
    </submittedName>
</protein>
<dbReference type="Proteomes" id="UP001059596">
    <property type="component" value="Unassembled WGS sequence"/>
</dbReference>
<proteinExistence type="predicted"/>
<comment type="caution">
    <text evidence="2">The sequence shown here is derived from an EMBL/GenBank/DDBJ whole genome shotgun (WGS) entry which is preliminary data.</text>
</comment>
<sequence length="177" mass="20462">MELTIPTEDSHWSLRFVDVWRPFPQQVVANATYKVIRFFYPPFALEAVHVTHVVGDPELNGLNAALFLGCPLLLASFGYAVYKYKLKKKRVVRTSPARLNELEERMIAKYGPEYKKGIWKRKDIPDPLLEGKKTTEPESSDKFDEEVKCHLDNQIDLVEQIDNTIRERSGLRIQTAQ</sequence>
<name>A0A9P9YIT1_9MUSC</name>
<feature type="transmembrane region" description="Helical" evidence="1">
    <location>
        <begin position="64"/>
        <end position="82"/>
    </location>
</feature>
<keyword evidence="3" id="KW-1185">Reference proteome</keyword>
<dbReference type="EMBL" id="JAMKOV010000010">
    <property type="protein sequence ID" value="KAI8037743.1"/>
    <property type="molecule type" value="Genomic_DNA"/>
</dbReference>